<reference evidence="6" key="1">
    <citation type="journal article" date="2014" name="Int. J. Syst. Evol. Microbiol.">
        <title>Complete genome sequence of Corynebacterium casei LMG S-19264T (=DSM 44701T), isolated from a smear-ripened cheese.</title>
        <authorList>
            <consortium name="US DOE Joint Genome Institute (JGI-PGF)"/>
            <person name="Walter F."/>
            <person name="Albersmeier A."/>
            <person name="Kalinowski J."/>
            <person name="Ruckert C."/>
        </authorList>
    </citation>
    <scope>NUCLEOTIDE SEQUENCE</scope>
    <source>
        <strain evidence="6">VKM Ac-1958</strain>
    </source>
</reference>
<dbReference type="Proteomes" id="UP001142325">
    <property type="component" value="Unassembled WGS sequence"/>
</dbReference>
<keyword evidence="7" id="KW-1185">Reference proteome</keyword>
<dbReference type="Pfam" id="PF00356">
    <property type="entry name" value="LacI"/>
    <property type="match status" value="1"/>
</dbReference>
<dbReference type="PROSITE" id="PS00356">
    <property type="entry name" value="HTH_LACI_1"/>
    <property type="match status" value="1"/>
</dbReference>
<keyword evidence="1" id="KW-0805">Transcription regulation</keyword>
<dbReference type="PROSITE" id="PS50932">
    <property type="entry name" value="HTH_LACI_2"/>
    <property type="match status" value="1"/>
</dbReference>
<keyword evidence="3" id="KW-0804">Transcription</keyword>
<accession>A0A9W6M8Q6</accession>
<dbReference type="InterPro" id="IPR000843">
    <property type="entry name" value="HTH_LacI"/>
</dbReference>
<keyword evidence="2" id="KW-0238">DNA-binding</keyword>
<sequence length="322" mass="33505">MSKPSESATILDVARRAGVSRTTVSRVLNEPDRVSPDTLKRVQDAAEALNYAPNSFARGLRSGRTGVIALLVGDISQPFHGSLAQAVAAAAEERGLGVMLYDLGHSTARLESVLRKLPRQGVDGLIIATADDISTAAVADAVADARAQGLAVVTGVEQFGVEGIAFVRTEHAEAPRLALEKLAAAGAQRPALLLGDKHGPIGRQLVLGAGEATVIEAGYSFSRAADAVHALSPEHDALVVTTIPMALGAMSALAAIGRQLPIIVCEEVPLAAHVTPAFSTAAVPPEETGREMVRLMAALLDGTQVEPRVLRPVYTGRESFPS</sequence>
<protein>
    <submittedName>
        <fullName evidence="6">LacI family transcriptional regulator</fullName>
    </submittedName>
</protein>
<dbReference type="SMART" id="SM00354">
    <property type="entry name" value="HTH_LACI"/>
    <property type="match status" value="1"/>
</dbReference>
<dbReference type="Gene3D" id="1.10.260.40">
    <property type="entry name" value="lambda repressor-like DNA-binding domains"/>
    <property type="match status" value="1"/>
</dbReference>
<dbReference type="GO" id="GO:0000976">
    <property type="term" value="F:transcription cis-regulatory region binding"/>
    <property type="evidence" value="ECO:0007669"/>
    <property type="project" value="TreeGrafter"/>
</dbReference>
<dbReference type="PRINTS" id="PR00036">
    <property type="entry name" value="HTHLACI"/>
</dbReference>
<comment type="caution">
    <text evidence="6">The sequence shown here is derived from an EMBL/GenBank/DDBJ whole genome shotgun (WGS) entry which is preliminary data.</text>
</comment>
<dbReference type="InterPro" id="IPR046335">
    <property type="entry name" value="LacI/GalR-like_sensor"/>
</dbReference>
<gene>
    <name evidence="6" type="ORF">GCM10017596_14930</name>
</gene>
<name>A0A9W6M8Q6_9MICO</name>
<dbReference type="PANTHER" id="PTHR30146:SF138">
    <property type="entry name" value="TRANSCRIPTIONAL REGULATORY PROTEIN"/>
    <property type="match status" value="1"/>
</dbReference>
<evidence type="ECO:0000313" key="7">
    <source>
        <dbReference type="Proteomes" id="UP001142325"/>
    </source>
</evidence>
<dbReference type="EMBL" id="BSET01000001">
    <property type="protein sequence ID" value="GLK01778.1"/>
    <property type="molecule type" value="Genomic_DNA"/>
</dbReference>
<organism evidence="6 7">
    <name type="scientific">Microbacterium keratanolyticum</name>
    <dbReference type="NCBI Taxonomy" id="67574"/>
    <lineage>
        <taxon>Bacteria</taxon>
        <taxon>Bacillati</taxon>
        <taxon>Actinomycetota</taxon>
        <taxon>Actinomycetes</taxon>
        <taxon>Micrococcales</taxon>
        <taxon>Microbacteriaceae</taxon>
        <taxon>Microbacterium</taxon>
    </lineage>
</organism>
<dbReference type="PROSITE" id="PS50943">
    <property type="entry name" value="HTH_CROC1"/>
    <property type="match status" value="1"/>
</dbReference>
<reference evidence="6" key="2">
    <citation type="submission" date="2023-01" db="EMBL/GenBank/DDBJ databases">
        <authorList>
            <person name="Sun Q."/>
            <person name="Evtushenko L."/>
        </authorList>
    </citation>
    <scope>NUCLEOTIDE SEQUENCE</scope>
    <source>
        <strain evidence="6">VKM Ac-1958</strain>
    </source>
</reference>
<dbReference type="InterPro" id="IPR001387">
    <property type="entry name" value="Cro/C1-type_HTH"/>
</dbReference>
<evidence type="ECO:0000256" key="3">
    <source>
        <dbReference type="ARBA" id="ARBA00023163"/>
    </source>
</evidence>
<dbReference type="SUPFAM" id="SSF53822">
    <property type="entry name" value="Periplasmic binding protein-like I"/>
    <property type="match status" value="1"/>
</dbReference>
<feature type="domain" description="HTH lacI-type" evidence="4">
    <location>
        <begin position="8"/>
        <end position="62"/>
    </location>
</feature>
<proteinExistence type="predicted"/>
<dbReference type="CDD" id="cd06267">
    <property type="entry name" value="PBP1_LacI_sugar_binding-like"/>
    <property type="match status" value="1"/>
</dbReference>
<dbReference type="Pfam" id="PF13377">
    <property type="entry name" value="Peripla_BP_3"/>
    <property type="match status" value="1"/>
</dbReference>
<dbReference type="PANTHER" id="PTHR30146">
    <property type="entry name" value="LACI-RELATED TRANSCRIPTIONAL REPRESSOR"/>
    <property type="match status" value="1"/>
</dbReference>
<evidence type="ECO:0000259" key="5">
    <source>
        <dbReference type="PROSITE" id="PS50943"/>
    </source>
</evidence>
<evidence type="ECO:0000259" key="4">
    <source>
        <dbReference type="PROSITE" id="PS50932"/>
    </source>
</evidence>
<feature type="domain" description="HTH cro/C1-type" evidence="5">
    <location>
        <begin position="9"/>
        <end position="56"/>
    </location>
</feature>
<dbReference type="InterPro" id="IPR010982">
    <property type="entry name" value="Lambda_DNA-bd_dom_sf"/>
</dbReference>
<dbReference type="GO" id="GO:0003700">
    <property type="term" value="F:DNA-binding transcription factor activity"/>
    <property type="evidence" value="ECO:0007669"/>
    <property type="project" value="TreeGrafter"/>
</dbReference>
<dbReference type="AlphaFoldDB" id="A0A9W6M8Q6"/>
<dbReference type="RefSeq" id="WP_204939392.1">
    <property type="nucleotide sequence ID" value="NZ_BAAAUM010000001.1"/>
</dbReference>
<evidence type="ECO:0000256" key="1">
    <source>
        <dbReference type="ARBA" id="ARBA00023015"/>
    </source>
</evidence>
<dbReference type="CDD" id="cd01392">
    <property type="entry name" value="HTH_LacI"/>
    <property type="match status" value="1"/>
</dbReference>
<evidence type="ECO:0000256" key="2">
    <source>
        <dbReference type="ARBA" id="ARBA00023125"/>
    </source>
</evidence>
<dbReference type="InterPro" id="IPR028082">
    <property type="entry name" value="Peripla_BP_I"/>
</dbReference>
<dbReference type="Gene3D" id="3.40.50.2300">
    <property type="match status" value="2"/>
</dbReference>
<evidence type="ECO:0000313" key="6">
    <source>
        <dbReference type="EMBL" id="GLK01778.1"/>
    </source>
</evidence>
<dbReference type="SUPFAM" id="SSF47413">
    <property type="entry name" value="lambda repressor-like DNA-binding domains"/>
    <property type="match status" value="1"/>
</dbReference>